<comment type="caution">
    <text evidence="1">The sequence shown here is derived from an EMBL/GenBank/DDBJ whole genome shotgun (WGS) entry which is preliminary data.</text>
</comment>
<evidence type="ECO:0000313" key="1">
    <source>
        <dbReference type="EMBL" id="PWJ89235.1"/>
    </source>
</evidence>
<dbReference type="EMBL" id="QGGH01000008">
    <property type="protein sequence ID" value="PWJ89235.1"/>
    <property type="molecule type" value="Genomic_DNA"/>
</dbReference>
<reference evidence="1 2" key="1">
    <citation type="submission" date="2018-05" db="EMBL/GenBank/DDBJ databases">
        <title>Genomic Encyclopedia of Type Strains, Phase IV (KMG-IV): sequencing the most valuable type-strain genomes for metagenomic binning, comparative biology and taxonomic classification.</title>
        <authorList>
            <person name="Goeker M."/>
        </authorList>
    </citation>
    <scope>NUCLEOTIDE SEQUENCE [LARGE SCALE GENOMIC DNA]</scope>
    <source>
        <strain evidence="1 2">DSM 2626</strain>
    </source>
</reference>
<evidence type="ECO:0000313" key="2">
    <source>
        <dbReference type="Proteomes" id="UP000245631"/>
    </source>
</evidence>
<protein>
    <submittedName>
        <fullName evidence="1">Uncharacterized protein</fullName>
    </submittedName>
</protein>
<proteinExistence type="predicted"/>
<name>A0A8E3B403_RHILI</name>
<dbReference type="Proteomes" id="UP000245631">
    <property type="component" value="Unassembled WGS sequence"/>
</dbReference>
<organism evidence="1 2">
    <name type="scientific">Rhizobium loti</name>
    <name type="common">Mesorhizobium loti</name>
    <dbReference type="NCBI Taxonomy" id="381"/>
    <lineage>
        <taxon>Bacteria</taxon>
        <taxon>Pseudomonadati</taxon>
        <taxon>Pseudomonadota</taxon>
        <taxon>Alphaproteobacteria</taxon>
        <taxon>Hyphomicrobiales</taxon>
        <taxon>Phyllobacteriaceae</taxon>
        <taxon>Mesorhizobium</taxon>
    </lineage>
</organism>
<sequence length="392" mass="42528">MHVVSANAGPGKVVAPSVLESHGSVRPLAAEDLESVAALFLTKFRRRRRHLLDRAIAETADYMREIYLDPAGQSGASNALVQVNRQGRLGGFLGVLKARYELNGAALNAAIIGPLMADAGTDDGSAGPQLLRALHQGEFDLQLTDSANRTSLAFARPMKYQLLPVHCLGWTCIFRPAAMAAAALHRKWPGLPRLALDPCARAFDALAKRRFELPVQASSSQRVHSEPITSAQFAERLPTLLSDYSLRPSWKDGELPRLLALAAEKRADGPLHFGGTYDETGKMLGCYAFYGQAGDIASLLQIQASGSHWRATLDGLIAAAWDMGCVGITGQPQSRFMPQLFGYKNLFFRYAGGTMVRSRIAEVTEAVRAGDIFIGGVMGDRWTRLSSDDFGR</sequence>
<dbReference type="AlphaFoldDB" id="A0A8E3B403"/>
<dbReference type="RefSeq" id="WP_109669305.1">
    <property type="nucleotide sequence ID" value="NZ_QGGH01000008.1"/>
</dbReference>
<accession>A0A8E3B403</accession>
<gene>
    <name evidence="1" type="ORF">C8D77_108180</name>
</gene>
<dbReference type="GeneID" id="61054394"/>